<feature type="region of interest" description="Disordered" evidence="1">
    <location>
        <begin position="17"/>
        <end position="49"/>
    </location>
</feature>
<name>A0ABV2EI71_9CAUL</name>
<dbReference type="Proteomes" id="UP001549110">
    <property type="component" value="Unassembled WGS sequence"/>
</dbReference>
<dbReference type="RefSeq" id="WP_331932840.1">
    <property type="nucleotide sequence ID" value="NZ_JBEPLU010000001.1"/>
</dbReference>
<evidence type="ECO:0000313" key="2">
    <source>
        <dbReference type="EMBL" id="MET3526723.1"/>
    </source>
</evidence>
<evidence type="ECO:0000313" key="3">
    <source>
        <dbReference type="Proteomes" id="UP001549110"/>
    </source>
</evidence>
<organism evidence="2 3">
    <name type="scientific">Phenylobacterium koreense</name>
    <dbReference type="NCBI Taxonomy" id="266125"/>
    <lineage>
        <taxon>Bacteria</taxon>
        <taxon>Pseudomonadati</taxon>
        <taxon>Pseudomonadota</taxon>
        <taxon>Alphaproteobacteria</taxon>
        <taxon>Caulobacterales</taxon>
        <taxon>Caulobacteraceae</taxon>
        <taxon>Phenylobacterium</taxon>
    </lineage>
</organism>
<evidence type="ECO:0000256" key="1">
    <source>
        <dbReference type="SAM" id="MobiDB-lite"/>
    </source>
</evidence>
<feature type="region of interest" description="Disordered" evidence="1">
    <location>
        <begin position="70"/>
        <end position="92"/>
    </location>
</feature>
<feature type="compositionally biased region" description="Low complexity" evidence="1">
    <location>
        <begin position="34"/>
        <end position="44"/>
    </location>
</feature>
<feature type="compositionally biased region" description="Low complexity" evidence="1">
    <location>
        <begin position="17"/>
        <end position="26"/>
    </location>
</feature>
<sequence>MKRLLLTISAAILASACQPQGPDGSPAKPPADAPAPQTSPATAPELPEAFRGDLDVLGTEPFWGVQIRETQISYSTPEPSDTATGPNKGGVMQGASAVWDSVLGDKPLRIILTEGECSDGMSDLKYPLTATVTLGDKTLKGCAVKTAEKPREGQ</sequence>
<reference evidence="2 3" key="1">
    <citation type="submission" date="2024-06" db="EMBL/GenBank/DDBJ databases">
        <title>Genomic Encyclopedia of Type Strains, Phase IV (KMG-IV): sequencing the most valuable type-strain genomes for metagenomic binning, comparative biology and taxonomic classification.</title>
        <authorList>
            <person name="Goeker M."/>
        </authorList>
    </citation>
    <scope>NUCLEOTIDE SEQUENCE [LARGE SCALE GENOMIC DNA]</scope>
    <source>
        <strain evidence="2 3">DSM 17809</strain>
    </source>
</reference>
<proteinExistence type="predicted"/>
<protein>
    <submittedName>
        <fullName evidence="2">Membrane protein</fullName>
    </submittedName>
</protein>
<dbReference type="PROSITE" id="PS51257">
    <property type="entry name" value="PROKAR_LIPOPROTEIN"/>
    <property type="match status" value="1"/>
</dbReference>
<dbReference type="EMBL" id="JBEPLU010000001">
    <property type="protein sequence ID" value="MET3526723.1"/>
    <property type="molecule type" value="Genomic_DNA"/>
</dbReference>
<comment type="caution">
    <text evidence="2">The sequence shown here is derived from an EMBL/GenBank/DDBJ whole genome shotgun (WGS) entry which is preliminary data.</text>
</comment>
<keyword evidence="3" id="KW-1185">Reference proteome</keyword>
<feature type="compositionally biased region" description="Polar residues" evidence="1">
    <location>
        <begin position="70"/>
        <end position="85"/>
    </location>
</feature>
<gene>
    <name evidence="2" type="ORF">ABID41_001818</name>
</gene>
<accession>A0ABV2EI71</accession>